<keyword evidence="6" id="KW-1185">Reference proteome</keyword>
<feature type="domain" description="Carbohydrate kinase PfkB" evidence="4">
    <location>
        <begin position="21"/>
        <end position="285"/>
    </location>
</feature>
<evidence type="ECO:0000256" key="1">
    <source>
        <dbReference type="ARBA" id="ARBA00010688"/>
    </source>
</evidence>
<keyword evidence="2" id="KW-0808">Transferase</keyword>
<accession>A0A2G1VMA6</accession>
<dbReference type="RefSeq" id="WP_099647640.1">
    <property type="nucleotide sequence ID" value="NZ_KZ319305.1"/>
</dbReference>
<keyword evidence="3" id="KW-0418">Kinase</keyword>
<sequence>MKDSLKAVSYGEILWDVFPDGKKLGGAPLNLCLRLKSLGVSVDMISRLGTDALAEETRAKLDLLDLNQSLIQEDDELETGQVLVTLDDSGSASYEIKEPVAWDAIAISKENQKAVAHADLFIFGSLAARCETSRATLKELLPQSKYAVFDVNLRAPHYKMEHLVQFMKQAQMVKMNDEELEILADHFDIKSGAIEDQLAQISKETDTSLICVTLGKAGAVLYKDGKLHAHPGYPTTVVDTVGAGDSFLGGLLYQLFKEESEPEYALGFACALGAMVAGKKGANPKITKDEILDKMEE</sequence>
<proteinExistence type="inferred from homology"/>
<dbReference type="Proteomes" id="UP000229433">
    <property type="component" value="Unassembled WGS sequence"/>
</dbReference>
<comment type="caution">
    <text evidence="5">The sequence shown here is derived from an EMBL/GenBank/DDBJ whole genome shotgun (WGS) entry which is preliminary data.</text>
</comment>
<reference evidence="5 6" key="1">
    <citation type="submission" date="2017-08" db="EMBL/GenBank/DDBJ databases">
        <title>The whole genome shortgun sequences of strain Leeuwenhoekiella nanhaiensis G18 from the South China Sea.</title>
        <authorList>
            <person name="Liu Q."/>
        </authorList>
    </citation>
    <scope>NUCLEOTIDE SEQUENCE [LARGE SCALE GENOMIC DNA]</scope>
    <source>
        <strain evidence="5 6">G18</strain>
    </source>
</reference>
<dbReference type="InterPro" id="IPR050306">
    <property type="entry name" value="PfkB_Carbo_kinase"/>
</dbReference>
<comment type="similarity">
    <text evidence="1">Belongs to the carbohydrate kinase PfkB family.</text>
</comment>
<dbReference type="AlphaFoldDB" id="A0A2G1VMA6"/>
<protein>
    <recommendedName>
        <fullName evidence="4">Carbohydrate kinase PfkB domain-containing protein</fullName>
    </recommendedName>
</protein>
<dbReference type="PANTHER" id="PTHR43085:SF57">
    <property type="entry name" value="CARBOHYDRATE KINASE PFKB DOMAIN-CONTAINING PROTEIN"/>
    <property type="match status" value="1"/>
</dbReference>
<dbReference type="OrthoDB" id="9813569at2"/>
<dbReference type="Gene3D" id="3.40.1190.20">
    <property type="match status" value="1"/>
</dbReference>
<dbReference type="SUPFAM" id="SSF53613">
    <property type="entry name" value="Ribokinase-like"/>
    <property type="match status" value="1"/>
</dbReference>
<dbReference type="GO" id="GO:0016301">
    <property type="term" value="F:kinase activity"/>
    <property type="evidence" value="ECO:0007669"/>
    <property type="project" value="UniProtKB-KW"/>
</dbReference>
<dbReference type="Pfam" id="PF00294">
    <property type="entry name" value="PfkB"/>
    <property type="match status" value="1"/>
</dbReference>
<evidence type="ECO:0000313" key="6">
    <source>
        <dbReference type="Proteomes" id="UP000229433"/>
    </source>
</evidence>
<dbReference type="PROSITE" id="PS00584">
    <property type="entry name" value="PFKB_KINASES_2"/>
    <property type="match status" value="1"/>
</dbReference>
<dbReference type="PANTHER" id="PTHR43085">
    <property type="entry name" value="HEXOKINASE FAMILY MEMBER"/>
    <property type="match status" value="1"/>
</dbReference>
<organism evidence="5 6">
    <name type="scientific">Leeuwenhoekiella nanhaiensis</name>
    <dbReference type="NCBI Taxonomy" id="1655491"/>
    <lineage>
        <taxon>Bacteria</taxon>
        <taxon>Pseudomonadati</taxon>
        <taxon>Bacteroidota</taxon>
        <taxon>Flavobacteriia</taxon>
        <taxon>Flavobacteriales</taxon>
        <taxon>Flavobacteriaceae</taxon>
        <taxon>Leeuwenhoekiella</taxon>
    </lineage>
</organism>
<evidence type="ECO:0000259" key="4">
    <source>
        <dbReference type="Pfam" id="PF00294"/>
    </source>
</evidence>
<dbReference type="InterPro" id="IPR029056">
    <property type="entry name" value="Ribokinase-like"/>
</dbReference>
<evidence type="ECO:0000313" key="5">
    <source>
        <dbReference type="EMBL" id="PHQ27906.1"/>
    </source>
</evidence>
<gene>
    <name evidence="5" type="ORF">CJ305_17720</name>
</gene>
<dbReference type="InterPro" id="IPR002173">
    <property type="entry name" value="Carboh/pur_kinase_PfkB_CS"/>
</dbReference>
<dbReference type="InterPro" id="IPR011611">
    <property type="entry name" value="PfkB_dom"/>
</dbReference>
<name>A0A2G1VMA6_9FLAO</name>
<evidence type="ECO:0000256" key="2">
    <source>
        <dbReference type="ARBA" id="ARBA00022679"/>
    </source>
</evidence>
<dbReference type="EMBL" id="NQXA01000025">
    <property type="protein sequence ID" value="PHQ27906.1"/>
    <property type="molecule type" value="Genomic_DNA"/>
</dbReference>
<evidence type="ECO:0000256" key="3">
    <source>
        <dbReference type="ARBA" id="ARBA00022777"/>
    </source>
</evidence>
<dbReference type="CDD" id="cd01167">
    <property type="entry name" value="bac_FRK"/>
    <property type="match status" value="1"/>
</dbReference>